<dbReference type="InParanoid" id="A0A1Q6DWJ5"/>
<evidence type="ECO:0000256" key="4">
    <source>
        <dbReference type="PIRNR" id="PIRNR005054"/>
    </source>
</evidence>
<dbReference type="Pfam" id="PF01881">
    <property type="entry name" value="Cas_Cas6_C"/>
    <property type="match status" value="1"/>
</dbReference>
<dbReference type="InterPro" id="IPR049435">
    <property type="entry name" value="Cas_Cas6_C"/>
</dbReference>
<reference evidence="7" key="1">
    <citation type="submission" date="2016-12" db="EMBL/GenBank/DDBJ databases">
        <title>Discovery of methanogenic haloarchaea.</title>
        <authorList>
            <person name="Sorokin D.Y."/>
            <person name="Makarova K.S."/>
            <person name="Abbas B."/>
            <person name="Ferrer M."/>
            <person name="Golyshin P.N."/>
        </authorList>
    </citation>
    <scope>NUCLEOTIDE SEQUENCE [LARGE SCALE GENOMIC DNA]</scope>
    <source>
        <strain evidence="7">HMET1</strain>
    </source>
</reference>
<name>A0A1Q6DWJ5_METT1</name>
<comment type="similarity">
    <text evidence="1 4">Belongs to the CRISPR-associated protein Cas6/Cse3/CasE family.</text>
</comment>
<dbReference type="AlphaFoldDB" id="A0A1Q6DWJ5"/>
<dbReference type="InterPro" id="IPR010156">
    <property type="entry name" value="CRISPR-assoc_prot_Cas6"/>
</dbReference>
<evidence type="ECO:0000256" key="1">
    <source>
        <dbReference type="ARBA" id="ARBA00005937"/>
    </source>
</evidence>
<proteinExistence type="inferred from homology"/>
<dbReference type="GO" id="GO:0051607">
    <property type="term" value="P:defense response to virus"/>
    <property type="evidence" value="ECO:0007669"/>
    <property type="project" value="UniProtKB-KW"/>
</dbReference>
<dbReference type="Gene3D" id="3.30.70.1900">
    <property type="match status" value="1"/>
</dbReference>
<feature type="domain" description="CRISPR associated protein Cas6 C-terminal" evidence="6">
    <location>
        <begin position="119"/>
        <end position="242"/>
    </location>
</feature>
<dbReference type="Pfam" id="PF21350">
    <property type="entry name" value="Cas6_I-A"/>
    <property type="match status" value="1"/>
</dbReference>
<evidence type="ECO:0000313" key="7">
    <source>
        <dbReference type="EMBL" id="OKY78760.1"/>
    </source>
</evidence>
<dbReference type="Gene3D" id="3.30.70.1890">
    <property type="match status" value="1"/>
</dbReference>
<dbReference type="InterPro" id="IPR045747">
    <property type="entry name" value="CRISPR-assoc_prot_Cas6_N_sf"/>
</dbReference>
<dbReference type="GO" id="GO:0016788">
    <property type="term" value="F:hydrolase activity, acting on ester bonds"/>
    <property type="evidence" value="ECO:0007669"/>
    <property type="project" value="InterPro"/>
</dbReference>
<organism evidence="7 8">
    <name type="scientific">Methanohalarchaeum thermophilum</name>
    <dbReference type="NCBI Taxonomy" id="1903181"/>
    <lineage>
        <taxon>Archaea</taxon>
        <taxon>Methanobacteriati</taxon>
        <taxon>Methanobacteriota</taxon>
        <taxon>Methanonatronarchaeia</taxon>
        <taxon>Methanonatronarchaeales</taxon>
        <taxon>Methanonatronarchaeaceae</taxon>
        <taxon>Candidatus Methanohalarchaeum</taxon>
    </lineage>
</organism>
<gene>
    <name evidence="7" type="ORF">BTN85_1259</name>
</gene>
<accession>A0A1Q6DWJ5</accession>
<evidence type="ECO:0000256" key="2">
    <source>
        <dbReference type="ARBA" id="ARBA00022884"/>
    </source>
</evidence>
<keyword evidence="8" id="KW-1185">Reference proteome</keyword>
<keyword evidence="2" id="KW-0694">RNA-binding</keyword>
<evidence type="ECO:0000256" key="3">
    <source>
        <dbReference type="ARBA" id="ARBA00023118"/>
    </source>
</evidence>
<dbReference type="GO" id="GO:0003723">
    <property type="term" value="F:RNA binding"/>
    <property type="evidence" value="ECO:0007669"/>
    <property type="project" value="UniProtKB-KW"/>
</dbReference>
<dbReference type="EMBL" id="MSDW01000001">
    <property type="protein sequence ID" value="OKY78760.1"/>
    <property type="molecule type" value="Genomic_DNA"/>
</dbReference>
<evidence type="ECO:0000256" key="5">
    <source>
        <dbReference type="PIRSR" id="PIRSR005054-1"/>
    </source>
</evidence>
<dbReference type="NCBIfam" id="TIGR01877">
    <property type="entry name" value="cas_cas6"/>
    <property type="match status" value="1"/>
</dbReference>
<dbReference type="PANTHER" id="PTHR36984">
    <property type="entry name" value="CRISPR-ASSOCIATED ENDORIBONUCLEASE CAS6 1"/>
    <property type="match status" value="1"/>
</dbReference>
<keyword evidence="3" id="KW-0051">Antiviral defense</keyword>
<comment type="function">
    <text evidence="4">CRISPR (clustered regularly interspaced short palindromic repeat), is an adaptive immune system that provides protection against mobile genetic elements (viruses, transposable elements and conjugative plasmids). CRISPR clusters contain sequences complementary to antecedent mobile elements and target invading nucleic acids. CRISPR clusters are transcribed and processed into CRISPR RNA (crRNA).</text>
</comment>
<evidence type="ECO:0000313" key="8">
    <source>
        <dbReference type="Proteomes" id="UP000185744"/>
    </source>
</evidence>
<comment type="caution">
    <text evidence="7">The sequence shown here is derived from an EMBL/GenBank/DDBJ whole genome shotgun (WGS) entry which is preliminary data.</text>
</comment>
<dbReference type="Proteomes" id="UP000185744">
    <property type="component" value="Unassembled WGS sequence"/>
</dbReference>
<sequence>MRVKANLRFEEISKVPYNHLFELMSASLNKIGEVSPDLAYKYHEKPKYKPYNLSWINVDVKKTDKHGITPKNSKANYYFSSPKKELTKSFVEGFLENPELTIKKQKDIKFKLDSIQSLEEPKFEEKMVFETITPIAVRTQTKNGDGELKTIDLRPNSKKFYDNLFQNLINRYKDYYDKEPKKDLNELDFRFIDSKPKRLKIKDTWQMSTQMKFEINATEQINRFIYYTGLGERNNQGFGCLKAISN</sequence>
<feature type="site" description="Transition state stabilizer" evidence="5">
    <location>
        <position position="49"/>
    </location>
</feature>
<dbReference type="PANTHER" id="PTHR36984:SF1">
    <property type="entry name" value="CRISPR-ASSOCIATED ENDORIBONUCLEASE CAS6 1"/>
    <property type="match status" value="1"/>
</dbReference>
<dbReference type="STRING" id="1903181.BTN85_1259"/>
<dbReference type="PIRSF" id="PIRSF005054">
    <property type="entry name" value="PF1131"/>
    <property type="match status" value="1"/>
</dbReference>
<protein>
    <recommendedName>
        <fullName evidence="4">CRISPR-associated endoribonuclease</fullName>
    </recommendedName>
</protein>
<evidence type="ECO:0000259" key="6">
    <source>
        <dbReference type="Pfam" id="PF01881"/>
    </source>
</evidence>